<name>A0A9D5DX37_9BACI</name>
<protein>
    <submittedName>
        <fullName evidence="3">Uncharacterized protein</fullName>
    </submittedName>
</protein>
<sequence>MKTPFTIRVVLRLVSVLFGVMVLAACTTPESSPAPANPNDSSNPSAIDEGNAQAPVDQEENVPYDEIENELSFSAGNDTKILSAQAVTAPFDATYIVPEGMDVLANDHSLTFTNTPDLPYHLQVSVRTESLPSDFDLAQQRDYTSLSLRSTIHEPSDIDLERFPELPFDYYYTIQTTNETIHRLVRFDEQAEHMYIATLNTPESREEDPNAYAEVVSLFHAILSSANDQEDEVEVEADTDALLDKLQDRSSYDENDQTFEKEQTVFTALYEDEEFAFSVDHFTLFNTFSIYLPEGYQKRSLGEHSYSFTNREDADFQPITLIIGLTHPDIPLDLHISALRSANEELSAEAYPMFDFFDYVFVEMNEDDTFKSATLIKEREDQRIFEASIRTSEEYLDELTFIKLMTALLEVEDLVEEVPVK</sequence>
<evidence type="ECO:0000313" key="4">
    <source>
        <dbReference type="Proteomes" id="UP000051061"/>
    </source>
</evidence>
<keyword evidence="4" id="KW-1185">Reference proteome</keyword>
<feature type="chain" id="PRO_5039501284" evidence="2">
    <location>
        <begin position="25"/>
        <end position="421"/>
    </location>
</feature>
<gene>
    <name evidence="3" type="ORF">AN965_02205</name>
</gene>
<keyword evidence="2" id="KW-0732">Signal</keyword>
<feature type="region of interest" description="Disordered" evidence="1">
    <location>
        <begin position="29"/>
        <end position="50"/>
    </location>
</feature>
<dbReference type="Proteomes" id="UP000051061">
    <property type="component" value="Unassembled WGS sequence"/>
</dbReference>
<comment type="caution">
    <text evidence="3">The sequence shown here is derived from an EMBL/GenBank/DDBJ whole genome shotgun (WGS) entry which is preliminary data.</text>
</comment>
<proteinExistence type="predicted"/>
<reference evidence="3 4" key="1">
    <citation type="submission" date="2015-09" db="EMBL/GenBank/DDBJ databases">
        <title>Genome sequencing project for genomic taxonomy and phylogenomics of Bacillus-like bacteria.</title>
        <authorList>
            <person name="Liu B."/>
            <person name="Wang J."/>
            <person name="Zhu Y."/>
            <person name="Liu G."/>
            <person name="Chen Q."/>
            <person name="Chen Z."/>
            <person name="Lan J."/>
            <person name="Che J."/>
            <person name="Ge C."/>
            <person name="Shi H."/>
            <person name="Pan Z."/>
            <person name="Liu X."/>
        </authorList>
    </citation>
    <scope>NUCLEOTIDE SEQUENCE [LARGE SCALE GENOMIC DNA]</scope>
    <source>
        <strain evidence="3 4">DSM 19153</strain>
    </source>
</reference>
<feature type="signal peptide" evidence="2">
    <location>
        <begin position="1"/>
        <end position="24"/>
    </location>
</feature>
<dbReference type="AlphaFoldDB" id="A0A9D5DX37"/>
<dbReference type="EMBL" id="LJJD01000004">
    <property type="protein sequence ID" value="KQL58800.1"/>
    <property type="molecule type" value="Genomic_DNA"/>
</dbReference>
<accession>A0A9D5DX37</accession>
<evidence type="ECO:0000256" key="2">
    <source>
        <dbReference type="SAM" id="SignalP"/>
    </source>
</evidence>
<organism evidence="3 4">
    <name type="scientific">Alkalicoccobacillus plakortidis</name>
    <dbReference type="NCBI Taxonomy" id="444060"/>
    <lineage>
        <taxon>Bacteria</taxon>
        <taxon>Bacillati</taxon>
        <taxon>Bacillota</taxon>
        <taxon>Bacilli</taxon>
        <taxon>Bacillales</taxon>
        <taxon>Bacillaceae</taxon>
        <taxon>Alkalicoccobacillus</taxon>
    </lineage>
</organism>
<evidence type="ECO:0000313" key="3">
    <source>
        <dbReference type="EMBL" id="KQL58800.1"/>
    </source>
</evidence>
<dbReference type="PROSITE" id="PS51257">
    <property type="entry name" value="PROKAR_LIPOPROTEIN"/>
    <property type="match status" value="1"/>
</dbReference>
<evidence type="ECO:0000256" key="1">
    <source>
        <dbReference type="SAM" id="MobiDB-lite"/>
    </source>
</evidence>
<feature type="compositionally biased region" description="Low complexity" evidence="1">
    <location>
        <begin position="29"/>
        <end position="46"/>
    </location>
</feature>